<dbReference type="SUPFAM" id="SSF56399">
    <property type="entry name" value="ADP-ribosylation"/>
    <property type="match status" value="1"/>
</dbReference>
<protein>
    <recommendedName>
        <fullName evidence="4">RHS repeat-associated core domain-containing protein</fullName>
    </recommendedName>
</protein>
<dbReference type="Proteomes" id="UP000379480">
    <property type="component" value="Unassembled WGS sequence"/>
</dbReference>
<dbReference type="EMBL" id="CABVHY010000029">
    <property type="protein sequence ID" value="VVO29867.1"/>
    <property type="molecule type" value="Genomic_DNA"/>
</dbReference>
<feature type="region of interest" description="Disordered" evidence="1">
    <location>
        <begin position="173"/>
        <end position="196"/>
    </location>
</feature>
<evidence type="ECO:0008006" key="4">
    <source>
        <dbReference type="Google" id="ProtNLM"/>
    </source>
</evidence>
<gene>
    <name evidence="2" type="ORF">PS723_04899</name>
</gene>
<evidence type="ECO:0000256" key="1">
    <source>
        <dbReference type="SAM" id="MobiDB-lite"/>
    </source>
</evidence>
<proteinExistence type="predicted"/>
<dbReference type="Gene3D" id="2.180.10.10">
    <property type="entry name" value="RHS repeat-associated core"/>
    <property type="match status" value="1"/>
</dbReference>
<evidence type="ECO:0000313" key="3">
    <source>
        <dbReference type="Proteomes" id="UP000379480"/>
    </source>
</evidence>
<feature type="compositionally biased region" description="Polar residues" evidence="1">
    <location>
        <begin position="173"/>
        <end position="191"/>
    </location>
</feature>
<organism evidence="2 3">
    <name type="scientific">Pseudomonas fluorescens</name>
    <dbReference type="NCBI Taxonomy" id="294"/>
    <lineage>
        <taxon>Bacteria</taxon>
        <taxon>Pseudomonadati</taxon>
        <taxon>Pseudomonadota</taxon>
        <taxon>Gammaproteobacteria</taxon>
        <taxon>Pseudomonadales</taxon>
        <taxon>Pseudomonadaceae</taxon>
        <taxon>Pseudomonas</taxon>
    </lineage>
</organism>
<feature type="region of interest" description="Disordered" evidence="1">
    <location>
        <begin position="118"/>
        <end position="143"/>
    </location>
</feature>
<dbReference type="AlphaFoldDB" id="A0A5E7EUC5"/>
<dbReference type="NCBIfam" id="TIGR03696">
    <property type="entry name" value="Rhs_assc_core"/>
    <property type="match status" value="1"/>
</dbReference>
<reference evidence="2 3" key="1">
    <citation type="submission" date="2019-09" db="EMBL/GenBank/DDBJ databases">
        <authorList>
            <person name="Chandra G."/>
            <person name="Truman W A."/>
        </authorList>
    </citation>
    <scope>NUCLEOTIDE SEQUENCE [LARGE SCALE GENOMIC DNA]</scope>
    <source>
        <strain evidence="2">PS723</strain>
    </source>
</reference>
<evidence type="ECO:0000313" key="2">
    <source>
        <dbReference type="EMBL" id="VVO29867.1"/>
    </source>
</evidence>
<sequence>MTRLGFNGELREMHTSWYLLGNGYRAYNPRLMRFHSPDKLSPFGAGGLNAYMYCGGEPVMNSDPTGHTFFSWKNVFQILDFFSLSNNSSGPLRNPLPIEAASGSGGLWGAAATLASRAPGPGGVSSTPIGKNPPLHGTSGPTSNYRPSRPALTGVGALVDSVGFSGSTSRTYPTFLSSGNTHTQPRTQPRSSFDEPRVLYDGPVPKSPILVTERLLGKAPTYDPHNPTSYLTSAQMERRRDRANLPRQLAEEIANERRTAQQRDYIRDEIVARDRNRLAALQNSAI</sequence>
<accession>A0A5E7EUC5</accession>
<dbReference type="InterPro" id="IPR022385">
    <property type="entry name" value="Rhs_assc_core"/>
</dbReference>
<name>A0A5E7EUC5_PSEFL</name>